<reference evidence="3" key="1">
    <citation type="submission" date="2023-07" db="EMBL/GenBank/DDBJ databases">
        <title>The genome sequence of Rhodocytophaga aerolata KACC 12507.</title>
        <authorList>
            <person name="Zhang X."/>
        </authorList>
    </citation>
    <scope>NUCLEOTIDE SEQUENCE</scope>
    <source>
        <strain evidence="3">KACC 12507</strain>
    </source>
</reference>
<name>A0ABT8R3Z9_9BACT</name>
<feature type="chain" id="PRO_5046863686" evidence="1">
    <location>
        <begin position="21"/>
        <end position="213"/>
    </location>
</feature>
<evidence type="ECO:0000259" key="2">
    <source>
        <dbReference type="Pfam" id="PF13568"/>
    </source>
</evidence>
<dbReference type="RefSeq" id="WP_302037624.1">
    <property type="nucleotide sequence ID" value="NZ_JAUKPO010000005.1"/>
</dbReference>
<feature type="signal peptide" evidence="1">
    <location>
        <begin position="1"/>
        <end position="20"/>
    </location>
</feature>
<evidence type="ECO:0000313" key="3">
    <source>
        <dbReference type="EMBL" id="MDO1446819.1"/>
    </source>
</evidence>
<feature type="domain" description="Outer membrane protein beta-barrel" evidence="2">
    <location>
        <begin position="19"/>
        <end position="187"/>
    </location>
</feature>
<dbReference type="InterPro" id="IPR025665">
    <property type="entry name" value="Beta-barrel_OMP_2"/>
</dbReference>
<keyword evidence="4" id="KW-1185">Reference proteome</keyword>
<comment type="caution">
    <text evidence="3">The sequence shown here is derived from an EMBL/GenBank/DDBJ whole genome shotgun (WGS) entry which is preliminary data.</text>
</comment>
<dbReference type="EMBL" id="JAUKPO010000005">
    <property type="protein sequence ID" value="MDO1446819.1"/>
    <property type="molecule type" value="Genomic_DNA"/>
</dbReference>
<gene>
    <name evidence="3" type="ORF">Q0590_11180</name>
</gene>
<dbReference type="Pfam" id="PF13568">
    <property type="entry name" value="OMP_b-brl_2"/>
    <property type="match status" value="1"/>
</dbReference>
<evidence type="ECO:0000313" key="4">
    <source>
        <dbReference type="Proteomes" id="UP001168528"/>
    </source>
</evidence>
<sequence>MKVKSLILFFCLLPSIGVFAQSSTPVNIGIKVGANYSTLIRQDRNLSADYRLGYVGGVFARFNVNNLYIQPEVVLSSKNTRIRTSATSDYSDPSNPVRTSTTVQLNSVDIPLLVGVKVIETDQFNLRLMAGPLASLVFDSRGLEGLVSSETPVKDAYNRSIWGYQAGIGADLGSITLDAVYESSFNEAYDLSRYNLGKPKNGLFMFTVGFKFL</sequence>
<keyword evidence="1" id="KW-0732">Signal</keyword>
<organism evidence="3 4">
    <name type="scientific">Rhodocytophaga aerolata</name>
    <dbReference type="NCBI Taxonomy" id="455078"/>
    <lineage>
        <taxon>Bacteria</taxon>
        <taxon>Pseudomonadati</taxon>
        <taxon>Bacteroidota</taxon>
        <taxon>Cytophagia</taxon>
        <taxon>Cytophagales</taxon>
        <taxon>Rhodocytophagaceae</taxon>
        <taxon>Rhodocytophaga</taxon>
    </lineage>
</organism>
<proteinExistence type="predicted"/>
<protein>
    <submittedName>
        <fullName evidence="3">Porin family protein</fullName>
    </submittedName>
</protein>
<accession>A0ABT8R3Z9</accession>
<dbReference type="Proteomes" id="UP001168528">
    <property type="component" value="Unassembled WGS sequence"/>
</dbReference>
<evidence type="ECO:0000256" key="1">
    <source>
        <dbReference type="SAM" id="SignalP"/>
    </source>
</evidence>